<dbReference type="Pfam" id="PF04088">
    <property type="entry name" value="Peroxin-13_N"/>
    <property type="match status" value="1"/>
</dbReference>
<dbReference type="Pfam" id="PF10287">
    <property type="entry name" value="YJL171C_Tos1_C"/>
    <property type="match status" value="1"/>
</dbReference>
<keyword evidence="7 16" id="KW-1133">Transmembrane helix</keyword>
<dbReference type="InterPro" id="IPR035463">
    <property type="entry name" value="Pex13"/>
</dbReference>
<evidence type="ECO:0000259" key="17">
    <source>
        <dbReference type="PROSITE" id="PS50002"/>
    </source>
</evidence>
<evidence type="ECO:0000256" key="11">
    <source>
        <dbReference type="ARBA" id="ARBA00029693"/>
    </source>
</evidence>
<proteinExistence type="inferred from homology"/>
<keyword evidence="8" id="KW-0811">Translocation</keyword>
<keyword evidence="9 16" id="KW-0472">Membrane</keyword>
<feature type="region of interest" description="Disordered" evidence="15">
    <location>
        <begin position="129"/>
        <end position="155"/>
    </location>
</feature>
<reference evidence="18 19" key="1">
    <citation type="journal article" date="2014" name="PLoS ONE">
        <title>De novo Genome Assembly of the Fungal Plant Pathogen Pyrenophora semeniperda.</title>
        <authorList>
            <person name="Soliai M.M."/>
            <person name="Meyer S.E."/>
            <person name="Udall J.A."/>
            <person name="Elzinga D.E."/>
            <person name="Hermansen R.A."/>
            <person name="Bodily P.M."/>
            <person name="Hart A.A."/>
            <person name="Coleman C.E."/>
        </authorList>
    </citation>
    <scope>NUCLEOTIDE SEQUENCE [LARGE SCALE GENOMIC DNA]</scope>
    <source>
        <strain evidence="18 19">CCB06</strain>
        <tissue evidence="18">Mycelium</tissue>
    </source>
</reference>
<dbReference type="SMART" id="SM00326">
    <property type="entry name" value="SH3"/>
    <property type="match status" value="1"/>
</dbReference>
<dbReference type="AlphaFoldDB" id="A0A3M7LWZ2"/>
<evidence type="ECO:0000256" key="8">
    <source>
        <dbReference type="ARBA" id="ARBA00023010"/>
    </source>
</evidence>
<evidence type="ECO:0000256" key="2">
    <source>
        <dbReference type="ARBA" id="ARBA00006033"/>
    </source>
</evidence>
<evidence type="ECO:0000313" key="18">
    <source>
        <dbReference type="EMBL" id="RMZ66710.1"/>
    </source>
</evidence>
<evidence type="ECO:0000256" key="16">
    <source>
        <dbReference type="SAM" id="Phobius"/>
    </source>
</evidence>
<feature type="domain" description="SH3" evidence="17">
    <location>
        <begin position="823"/>
        <end position="891"/>
    </location>
</feature>
<gene>
    <name evidence="18" type="ORF">GMOD_00002071</name>
</gene>
<evidence type="ECO:0000256" key="13">
    <source>
        <dbReference type="ARBA" id="ARBA00065871"/>
    </source>
</evidence>
<feature type="compositionally biased region" description="Polar residues" evidence="15">
    <location>
        <begin position="134"/>
        <end position="146"/>
    </location>
</feature>
<keyword evidence="19" id="KW-1185">Reference proteome</keyword>
<dbReference type="SUPFAM" id="SSF50044">
    <property type="entry name" value="SH3-domain"/>
    <property type="match status" value="1"/>
</dbReference>
<dbReference type="PROSITE" id="PS50002">
    <property type="entry name" value="SH3"/>
    <property type="match status" value="1"/>
</dbReference>
<keyword evidence="10" id="KW-0576">Peroxisome</keyword>
<evidence type="ECO:0000313" key="19">
    <source>
        <dbReference type="Proteomes" id="UP000265663"/>
    </source>
</evidence>
<keyword evidence="3 14" id="KW-0728">SH3 domain</keyword>
<evidence type="ECO:0000256" key="12">
    <source>
        <dbReference type="ARBA" id="ARBA00034535"/>
    </source>
</evidence>
<feature type="compositionally biased region" description="Polar residues" evidence="15">
    <location>
        <begin position="894"/>
        <end position="933"/>
    </location>
</feature>
<dbReference type="GO" id="GO:1990429">
    <property type="term" value="C:peroxisomal importomer complex"/>
    <property type="evidence" value="ECO:0007669"/>
    <property type="project" value="TreeGrafter"/>
</dbReference>
<evidence type="ECO:0000256" key="1">
    <source>
        <dbReference type="ARBA" id="ARBA00004549"/>
    </source>
</evidence>
<name>A0A3M7LWZ2_9PLEO</name>
<evidence type="ECO:0000256" key="10">
    <source>
        <dbReference type="ARBA" id="ARBA00023140"/>
    </source>
</evidence>
<dbReference type="InterPro" id="IPR018805">
    <property type="entry name" value="YJL171C/Tos1_C"/>
</dbReference>
<sequence>MELLSRSRASLGHAACLMLKSSFFPSRTVRPLGSYAVYCSEVSAITYRNISQPGAYNRTSAVDPRTGICNHELVKYPGVGPLTPLFGQVSIHLRGPMNVSQLAVYLVPNEVHSLQQRTTVPFYNRRRAMEEQKSSVSARNTTTNKPSMPCLSPSATLPIPRPISSKSACTCNENNNNTDHLDPIFEHPNGQAFVSPKPSPVQPKLPVTKRDGSNWRRAAYYTSTSPAQATGLSFMANLGDPSKSGTFDYAFGNSLGYVNPQGTVVAAESLPFNGQISTSENEIVVFSDKACDGDCPYWRPNAISHYGWSGSSKAFFIEFQMDHYPNRGTDQGLLSDAPAYWFLNAAIPRVLQYGNDRNNIPCSCWSTGCGEFDAFELLSNGAERAKSTIHRPGNLEGGDSNYFRRPVGKKIKFAVVWHYPHITAMVLDASFDFSESMTDDAIQKLVAYDPDSWKHSLFAIGHRIPAANGIQVSLLIRIVAIFCTRLCTLCFSFAILLGKRRRGLQASMSSPSPPKPWETSGGATSASVGQLRLPVGASAATNTRAGLTGSNSNTTPSATSTMSSSAPPLPSVPDSLSTVANRNATNYSSMNNRYGSPYNTGYGGMSSYSSPYSSMGGGYGSMYGGMGGMGGMYGGMGGMGMGMGGMYGGMGGMPGDPNSSLTQSFSQSTAATFQLIENIVGAFGGFAQMLQSTYMATHSSFFAMVSVAEQFGNLRQTLGSVLGIYTIMRWIRTAIAKLTGRPLPADATALTPASFAAFNGRMPDGSPAPAKPSKKPFFVFMLAVFGLPYLMGKLIKALARSQEVEEQRKMLENPQAGQPLDPNKLEFCRALYDFTPNANMQGMDLSVKKGDMVAVLSKSDPMGNASEWWKCRSRDGRMGYLPGIYLETIQRKTPAQITSGSQSGSPAGSRTQTMKNSSAPSRTATMVESNVSNKVAPKVESKAGDMGVESFQKGAFYS</sequence>
<evidence type="ECO:0000256" key="14">
    <source>
        <dbReference type="PROSITE-ProRule" id="PRU00192"/>
    </source>
</evidence>
<feature type="compositionally biased region" description="Low complexity" evidence="15">
    <location>
        <begin position="550"/>
        <end position="566"/>
    </location>
</feature>
<dbReference type="Pfam" id="PF10290">
    <property type="entry name" value="YJL171C_Tos1_N"/>
    <property type="match status" value="1"/>
</dbReference>
<dbReference type="InterPro" id="IPR001452">
    <property type="entry name" value="SH3_domain"/>
</dbReference>
<feature type="transmembrane region" description="Helical" evidence="16">
    <location>
        <begin position="474"/>
        <end position="498"/>
    </location>
</feature>
<keyword evidence="5 16" id="KW-0812">Transmembrane</keyword>
<accession>A0A3M7LWZ2</accession>
<keyword evidence="4" id="KW-0813">Transport</keyword>
<dbReference type="PANTHER" id="PTHR19332:SF1">
    <property type="entry name" value="PEROXISOMAL MEMBRANE PROTEIN PEX13"/>
    <property type="match status" value="1"/>
</dbReference>
<protein>
    <recommendedName>
        <fullName evidence="12">Peroxisomal membrane protein PEX13</fullName>
    </recommendedName>
    <alternativeName>
        <fullName evidence="11">Peroxin-13</fullName>
    </alternativeName>
</protein>
<feature type="transmembrane region" description="Helical" evidence="16">
    <location>
        <begin position="777"/>
        <end position="795"/>
    </location>
</feature>
<evidence type="ECO:0000256" key="7">
    <source>
        <dbReference type="ARBA" id="ARBA00022989"/>
    </source>
</evidence>
<feature type="region of interest" description="Disordered" evidence="15">
    <location>
        <begin position="542"/>
        <end position="573"/>
    </location>
</feature>
<evidence type="ECO:0000256" key="3">
    <source>
        <dbReference type="ARBA" id="ARBA00022443"/>
    </source>
</evidence>
<dbReference type="FunFam" id="2.30.30.40:FF:000128">
    <property type="entry name" value="Peroxisomal membrane protein (Pex13)"/>
    <property type="match status" value="1"/>
</dbReference>
<dbReference type="InterPro" id="IPR007223">
    <property type="entry name" value="Peroxin-13_N"/>
</dbReference>
<feature type="region of interest" description="Disordered" evidence="15">
    <location>
        <begin position="894"/>
        <end position="944"/>
    </location>
</feature>
<dbReference type="GO" id="GO:0005778">
    <property type="term" value="C:peroxisomal membrane"/>
    <property type="evidence" value="ECO:0007669"/>
    <property type="project" value="UniProtKB-SubCell"/>
</dbReference>
<comment type="subcellular location">
    <subcellularLocation>
        <location evidence="1">Peroxisome membrane</location>
        <topology evidence="1">Single-pass membrane protein</topology>
    </subcellularLocation>
</comment>
<evidence type="ECO:0000256" key="15">
    <source>
        <dbReference type="SAM" id="MobiDB-lite"/>
    </source>
</evidence>
<dbReference type="OrthoDB" id="118256at2759"/>
<evidence type="ECO:0000256" key="4">
    <source>
        <dbReference type="ARBA" id="ARBA00022448"/>
    </source>
</evidence>
<dbReference type="GO" id="GO:0016560">
    <property type="term" value="P:protein import into peroxisome matrix, docking"/>
    <property type="evidence" value="ECO:0007669"/>
    <property type="project" value="InterPro"/>
</dbReference>
<dbReference type="EMBL" id="KE747809">
    <property type="protein sequence ID" value="RMZ66710.1"/>
    <property type="molecule type" value="Genomic_DNA"/>
</dbReference>
<comment type="subunit">
    <text evidence="13">Interacts (via SH3 domain) with PEX14 (via SH3-binding motif); forming the PEX13-PEX14 docking complex.</text>
</comment>
<keyword evidence="6" id="KW-0653">Protein transport</keyword>
<comment type="similarity">
    <text evidence="2">Belongs to the peroxin-13 family.</text>
</comment>
<dbReference type="Proteomes" id="UP000265663">
    <property type="component" value="Unassembled WGS sequence"/>
</dbReference>
<evidence type="ECO:0000256" key="9">
    <source>
        <dbReference type="ARBA" id="ARBA00023136"/>
    </source>
</evidence>
<dbReference type="PANTHER" id="PTHR19332">
    <property type="entry name" value="PEROXISOMAL MEMBRANE PROTEIN PEX13"/>
    <property type="match status" value="1"/>
</dbReference>
<feature type="region of interest" description="Disordered" evidence="15">
    <location>
        <begin position="180"/>
        <end position="209"/>
    </location>
</feature>
<evidence type="ECO:0000256" key="5">
    <source>
        <dbReference type="ARBA" id="ARBA00022692"/>
    </source>
</evidence>
<dbReference type="CDD" id="cd11771">
    <property type="entry name" value="SH3_Pex13p_fungal"/>
    <property type="match status" value="1"/>
</dbReference>
<evidence type="ECO:0000256" key="6">
    <source>
        <dbReference type="ARBA" id="ARBA00022927"/>
    </source>
</evidence>
<dbReference type="Gene3D" id="2.30.30.40">
    <property type="entry name" value="SH3 Domains"/>
    <property type="match status" value="1"/>
</dbReference>
<feature type="region of interest" description="Disordered" evidence="15">
    <location>
        <begin position="505"/>
        <end position="525"/>
    </location>
</feature>
<dbReference type="InterPro" id="IPR036028">
    <property type="entry name" value="SH3-like_dom_sf"/>
</dbReference>
<dbReference type="Pfam" id="PF00018">
    <property type="entry name" value="SH3_1"/>
    <property type="match status" value="1"/>
</dbReference>
<organism evidence="18 19">
    <name type="scientific">Pyrenophora seminiperda CCB06</name>
    <dbReference type="NCBI Taxonomy" id="1302712"/>
    <lineage>
        <taxon>Eukaryota</taxon>
        <taxon>Fungi</taxon>
        <taxon>Dikarya</taxon>
        <taxon>Ascomycota</taxon>
        <taxon>Pezizomycotina</taxon>
        <taxon>Dothideomycetes</taxon>
        <taxon>Pleosporomycetidae</taxon>
        <taxon>Pleosporales</taxon>
        <taxon>Pleosporineae</taxon>
        <taxon>Pleosporaceae</taxon>
        <taxon>Pyrenophora</taxon>
    </lineage>
</organism>
<dbReference type="InterPro" id="IPR018807">
    <property type="entry name" value="YJL171C/Tos1_N"/>
</dbReference>